<dbReference type="InterPro" id="IPR016024">
    <property type="entry name" value="ARM-type_fold"/>
</dbReference>
<dbReference type="STRING" id="8154.ENSACLP00000010781"/>
<feature type="region of interest" description="Disordered" evidence="2">
    <location>
        <begin position="75"/>
        <end position="94"/>
    </location>
</feature>
<dbReference type="Proteomes" id="UP000265100">
    <property type="component" value="Chromosome 4"/>
</dbReference>
<evidence type="ECO:0000313" key="5">
    <source>
        <dbReference type="Proteomes" id="UP000265100"/>
    </source>
</evidence>
<evidence type="ECO:0000256" key="2">
    <source>
        <dbReference type="SAM" id="MobiDB-lite"/>
    </source>
</evidence>
<gene>
    <name evidence="4" type="primary">HSPBP1</name>
</gene>
<dbReference type="InterPro" id="IPR013918">
    <property type="entry name" value="Nucleotide_exch_fac_Fes1"/>
</dbReference>
<dbReference type="InterPro" id="IPR011989">
    <property type="entry name" value="ARM-like"/>
</dbReference>
<reference evidence="4" key="3">
    <citation type="submission" date="2025-09" db="UniProtKB">
        <authorList>
            <consortium name="Ensembl"/>
        </authorList>
    </citation>
    <scope>IDENTIFICATION</scope>
</reference>
<dbReference type="OMA" id="CHVQSGL"/>
<dbReference type="GeneTree" id="ENSGT00940000153909"/>
<evidence type="ECO:0000256" key="1">
    <source>
        <dbReference type="ARBA" id="ARBA00022737"/>
    </source>
</evidence>
<reference evidence="4" key="1">
    <citation type="submission" date="2018-05" db="EMBL/GenBank/DDBJ databases">
        <authorList>
            <person name="Datahose"/>
        </authorList>
    </citation>
    <scope>NUCLEOTIDE SEQUENCE</scope>
</reference>
<feature type="domain" description="Nucleotide exchange factor Fes1" evidence="3">
    <location>
        <begin position="14"/>
        <end position="114"/>
    </location>
</feature>
<protein>
    <recommendedName>
        <fullName evidence="3">Nucleotide exchange factor Fes1 domain-containing protein</fullName>
    </recommendedName>
</protein>
<dbReference type="SUPFAM" id="SSF48371">
    <property type="entry name" value="ARM repeat"/>
    <property type="match status" value="1"/>
</dbReference>
<evidence type="ECO:0000259" key="3">
    <source>
        <dbReference type="Pfam" id="PF08609"/>
    </source>
</evidence>
<dbReference type="GO" id="GO:0000774">
    <property type="term" value="F:adenyl-nucleotide exchange factor activity"/>
    <property type="evidence" value="ECO:0007669"/>
    <property type="project" value="TreeGrafter"/>
</dbReference>
<evidence type="ECO:0000313" key="4">
    <source>
        <dbReference type="Ensembl" id="ENSACLP00000010781.2"/>
    </source>
</evidence>
<dbReference type="PANTHER" id="PTHR19316">
    <property type="entry name" value="PROTEIN FOLDING REGULATOR"/>
    <property type="match status" value="1"/>
</dbReference>
<proteinExistence type="predicted"/>
<dbReference type="Pfam" id="PF08609">
    <property type="entry name" value="Fes1"/>
    <property type="match status" value="1"/>
</dbReference>
<dbReference type="Ensembl" id="ENSACLT00000011037.2">
    <property type="protein sequence ID" value="ENSACLP00000010781.2"/>
    <property type="gene ID" value="ENSACLG00000007380.2"/>
</dbReference>
<reference evidence="4" key="2">
    <citation type="submission" date="2025-08" db="UniProtKB">
        <authorList>
            <consortium name="Ensembl"/>
        </authorList>
    </citation>
    <scope>IDENTIFICATION</scope>
</reference>
<dbReference type="Bgee" id="ENSACLG00000007380">
    <property type="expression patterns" value="Expressed in testis and 7 other cell types or tissues"/>
</dbReference>
<name>A0A3P8P189_ASTCA</name>
<dbReference type="AlphaFoldDB" id="A0A3P8P189"/>
<sequence>MSEDRQTRRHPQNLQGVLQLAVEAGSAAEGPAPPEPMSEERKTWLREALTELCKGQMDEVEQMKQCLAVLCKEGSERERGGEEDREDDDEDGERETAFEMLSELCENLDNARDLMTLGGLELCVSQYLNHAQSGLRWRAAQLIASCAQNMPQLQFHLLSIGALPKLLQLTDSDPNPTVRVKALYAVSCLVREQEAGLQAFLSHDGFSVLMRGMQSENEKLRTKSAFLLLNLLMSHPEQKVTVPVLVTDGGVVWSKTFHKGSMTAGILLWAWRNYSDRDPKSSKAKKKVRKNLISVSDSGLCVSPGSSQMTLGWIVDFLILSLFACCCFFLP</sequence>
<accession>A0A3P8P189</accession>
<keyword evidence="5" id="KW-1185">Reference proteome</keyword>
<keyword evidence="1" id="KW-0677">Repeat</keyword>
<dbReference type="InterPro" id="IPR050693">
    <property type="entry name" value="Hsp70_NEF-Inhibitors"/>
</dbReference>
<feature type="compositionally biased region" description="Acidic residues" evidence="2">
    <location>
        <begin position="83"/>
        <end position="93"/>
    </location>
</feature>
<organism evidence="4 5">
    <name type="scientific">Astatotilapia calliptera</name>
    <name type="common">Eastern happy</name>
    <name type="synonym">Chromis callipterus</name>
    <dbReference type="NCBI Taxonomy" id="8154"/>
    <lineage>
        <taxon>Eukaryota</taxon>
        <taxon>Metazoa</taxon>
        <taxon>Chordata</taxon>
        <taxon>Craniata</taxon>
        <taxon>Vertebrata</taxon>
        <taxon>Euteleostomi</taxon>
        <taxon>Actinopterygii</taxon>
        <taxon>Neopterygii</taxon>
        <taxon>Teleostei</taxon>
        <taxon>Neoteleostei</taxon>
        <taxon>Acanthomorphata</taxon>
        <taxon>Ovalentaria</taxon>
        <taxon>Cichlomorphae</taxon>
        <taxon>Cichliformes</taxon>
        <taxon>Cichlidae</taxon>
        <taxon>African cichlids</taxon>
        <taxon>Pseudocrenilabrinae</taxon>
        <taxon>Haplochromini</taxon>
        <taxon>Astatotilapia</taxon>
    </lineage>
</organism>
<dbReference type="Gene3D" id="1.25.10.10">
    <property type="entry name" value="Leucine-rich Repeat Variant"/>
    <property type="match status" value="1"/>
</dbReference>
<dbReference type="PANTHER" id="PTHR19316:SF18">
    <property type="entry name" value="HSP70-BINDING PROTEIN 1"/>
    <property type="match status" value="1"/>
</dbReference>
<dbReference type="GO" id="GO:0005783">
    <property type="term" value="C:endoplasmic reticulum"/>
    <property type="evidence" value="ECO:0007669"/>
    <property type="project" value="TreeGrafter"/>
</dbReference>